<organism evidence="2 3">
    <name type="scientific">Crenichthys baileyi</name>
    <name type="common">White River springfish</name>
    <dbReference type="NCBI Taxonomy" id="28760"/>
    <lineage>
        <taxon>Eukaryota</taxon>
        <taxon>Metazoa</taxon>
        <taxon>Chordata</taxon>
        <taxon>Craniata</taxon>
        <taxon>Vertebrata</taxon>
        <taxon>Euteleostomi</taxon>
        <taxon>Actinopterygii</taxon>
        <taxon>Neopterygii</taxon>
        <taxon>Teleostei</taxon>
        <taxon>Neoteleostei</taxon>
        <taxon>Acanthomorphata</taxon>
        <taxon>Ovalentaria</taxon>
        <taxon>Atherinomorphae</taxon>
        <taxon>Cyprinodontiformes</taxon>
        <taxon>Goodeidae</taxon>
        <taxon>Crenichthys</taxon>
    </lineage>
</organism>
<gene>
    <name evidence="2" type="ORF">CRENBAI_013814</name>
</gene>
<sequence length="67" mass="7318">RRCHQRFLPRTSGVPGAHPSRSRSQLQEAKCPEECQNPGSTCQALKSLSAPPQPFTGLFTSIKAVIK</sequence>
<accession>A0AAV9R6L3</accession>
<evidence type="ECO:0000313" key="2">
    <source>
        <dbReference type="EMBL" id="KAK5605431.1"/>
    </source>
</evidence>
<keyword evidence="3" id="KW-1185">Reference proteome</keyword>
<protein>
    <submittedName>
        <fullName evidence="2">Uncharacterized protein</fullName>
    </submittedName>
</protein>
<feature type="region of interest" description="Disordered" evidence="1">
    <location>
        <begin position="1"/>
        <end position="30"/>
    </location>
</feature>
<name>A0AAV9R6L3_9TELE</name>
<feature type="non-terminal residue" evidence="2">
    <location>
        <position position="67"/>
    </location>
</feature>
<comment type="caution">
    <text evidence="2">The sequence shown here is derived from an EMBL/GenBank/DDBJ whole genome shotgun (WGS) entry which is preliminary data.</text>
</comment>
<feature type="non-terminal residue" evidence="2">
    <location>
        <position position="1"/>
    </location>
</feature>
<dbReference type="EMBL" id="JAHHUM010002289">
    <property type="protein sequence ID" value="KAK5605431.1"/>
    <property type="molecule type" value="Genomic_DNA"/>
</dbReference>
<reference evidence="2 3" key="1">
    <citation type="submission" date="2021-06" db="EMBL/GenBank/DDBJ databases">
        <authorList>
            <person name="Palmer J.M."/>
        </authorList>
    </citation>
    <scope>NUCLEOTIDE SEQUENCE [LARGE SCALE GENOMIC DNA]</scope>
    <source>
        <strain evidence="2 3">MEX-2019</strain>
        <tissue evidence="2">Muscle</tissue>
    </source>
</reference>
<dbReference type="Proteomes" id="UP001311232">
    <property type="component" value="Unassembled WGS sequence"/>
</dbReference>
<evidence type="ECO:0000313" key="3">
    <source>
        <dbReference type="Proteomes" id="UP001311232"/>
    </source>
</evidence>
<dbReference type="AlphaFoldDB" id="A0AAV9R6L3"/>
<evidence type="ECO:0000256" key="1">
    <source>
        <dbReference type="SAM" id="MobiDB-lite"/>
    </source>
</evidence>
<proteinExistence type="predicted"/>